<evidence type="ECO:0000313" key="2">
    <source>
        <dbReference type="EMBL" id="VFK72254.1"/>
    </source>
</evidence>
<dbReference type="EMBL" id="CAADFZ010000108">
    <property type="protein sequence ID" value="VFK66777.1"/>
    <property type="molecule type" value="Genomic_DNA"/>
</dbReference>
<dbReference type="Pfam" id="PF08814">
    <property type="entry name" value="XisH"/>
    <property type="match status" value="1"/>
</dbReference>
<evidence type="ECO:0000313" key="1">
    <source>
        <dbReference type="EMBL" id="VFK66777.1"/>
    </source>
</evidence>
<dbReference type="InterPro" id="IPR014919">
    <property type="entry name" value="XisH"/>
</dbReference>
<accession>A0A451B1V7</accession>
<reference evidence="2" key="1">
    <citation type="submission" date="2019-02" db="EMBL/GenBank/DDBJ databases">
        <authorList>
            <person name="Gruber-Vodicka R. H."/>
            <person name="Seah K. B. B."/>
        </authorList>
    </citation>
    <scope>NUCLEOTIDE SEQUENCE</scope>
    <source>
        <strain evidence="2">BECK_BY19</strain>
        <strain evidence="1">BECK_BY8</strain>
    </source>
</reference>
<dbReference type="CDD" id="cd22366">
    <property type="entry name" value="XisH-like"/>
    <property type="match status" value="1"/>
</dbReference>
<name>A0A451B1V7_9GAMM</name>
<dbReference type="Gene3D" id="3.40.1350.10">
    <property type="match status" value="1"/>
</dbReference>
<gene>
    <name evidence="1" type="ORF">BECKUNK1418G_GA0071005_11084</name>
    <name evidence="2" type="ORF">BECKUNK1418H_GA0071006_11043</name>
</gene>
<dbReference type="EMBL" id="CAADGD010000104">
    <property type="protein sequence ID" value="VFK72254.1"/>
    <property type="molecule type" value="Genomic_DNA"/>
</dbReference>
<organism evidence="2">
    <name type="scientific">Candidatus Kentrum sp. UNK</name>
    <dbReference type="NCBI Taxonomy" id="2126344"/>
    <lineage>
        <taxon>Bacteria</taxon>
        <taxon>Pseudomonadati</taxon>
        <taxon>Pseudomonadota</taxon>
        <taxon>Gammaproteobacteria</taxon>
        <taxon>Candidatus Kentrum</taxon>
    </lineage>
</organism>
<sequence>MPAKDIYHENFKNALIKDGWTITHDPIRLFWGSRDMYVDLAAEKFFAAEKAGKKIAVEIKSFLGSSEINDLENALGQYLVYRSVISRAEPERTLYLAVHKEVYNNIFEQPLGDMLLEDYKIQLVVYDISPEVILRWIP</sequence>
<dbReference type="SUPFAM" id="SSF52980">
    <property type="entry name" value="Restriction endonuclease-like"/>
    <property type="match status" value="1"/>
</dbReference>
<dbReference type="AlphaFoldDB" id="A0A451B1V7"/>
<dbReference type="InterPro" id="IPR011856">
    <property type="entry name" value="tRNA_endonuc-like_dom_sf"/>
</dbReference>
<protein>
    <submittedName>
        <fullName evidence="2">XisH protein</fullName>
    </submittedName>
</protein>
<dbReference type="GO" id="GO:0003676">
    <property type="term" value="F:nucleic acid binding"/>
    <property type="evidence" value="ECO:0007669"/>
    <property type="project" value="InterPro"/>
</dbReference>
<dbReference type="InterPro" id="IPR011335">
    <property type="entry name" value="Restrct_endonuc-II-like"/>
</dbReference>
<proteinExistence type="predicted"/>